<feature type="compositionally biased region" description="Basic and acidic residues" evidence="1">
    <location>
        <begin position="68"/>
        <end position="77"/>
    </location>
</feature>
<organism evidence="2 3">
    <name type="scientific">Frankia canadensis</name>
    <dbReference type="NCBI Taxonomy" id="1836972"/>
    <lineage>
        <taxon>Bacteria</taxon>
        <taxon>Bacillati</taxon>
        <taxon>Actinomycetota</taxon>
        <taxon>Actinomycetes</taxon>
        <taxon>Frankiales</taxon>
        <taxon>Frankiaceae</taxon>
        <taxon>Frankia</taxon>
    </lineage>
</organism>
<dbReference type="AlphaFoldDB" id="A0A2I2L1C2"/>
<protein>
    <submittedName>
        <fullName evidence="2">Uncharacterized protein</fullName>
    </submittedName>
</protein>
<dbReference type="Proteomes" id="UP000234331">
    <property type="component" value="Unassembled WGS sequence"/>
</dbReference>
<gene>
    <name evidence="2" type="ORF">FRACA_790019</name>
</gene>
<sequence>MPQVVLLGIGAGSVAIGPAVLGAGAGTVAGAGVLMLCLLLAFMRIGGEPLVHLLPVVIAFLIDTRGERGDGKKEANRPDLPGLPPSVELSTAPGRAGVSTRTGEAPGLILDRRNGTITAVLDVRGGPFGLLDGAGRDRRVVEWARVLTQFARETPVVHLGWTVQSGPGTAIAIPAQTLLRPGEAATSGARSRAKARSSAEQVRAYRQTLAEAAPFLARHDLRLWLTVRPMRGDRRADPRMIALAAADTLAARCGAAGLHVHAILSAADLHDTLLDHAIPPSLTSAGPGRGLDGSGVASFPGLAARAGLAAGAGAPPRRRLVPSGGFETQAFWDAMRIGATWHRVFWIAGWPTGTLHPGWLDPLLHEVPCVRTLAVAMRPVPWRASRRRINSETVSVDTAVHLRDRHAVRVPVGLAQAHDDIDRRDAELSAGYPEYAYLGLIDVAAPGRDELDDACAAIIDLAARCGIVDLRPLHGRHHRAWAATLPFGLVPRQSTTGAP</sequence>
<feature type="region of interest" description="Disordered" evidence="1">
    <location>
        <begin position="68"/>
        <end position="102"/>
    </location>
</feature>
<name>A0A2I2L1C2_9ACTN</name>
<evidence type="ECO:0000256" key="1">
    <source>
        <dbReference type="SAM" id="MobiDB-lite"/>
    </source>
</evidence>
<dbReference type="OrthoDB" id="3859571at2"/>
<proteinExistence type="predicted"/>
<dbReference type="EMBL" id="FZMO01000546">
    <property type="protein sequence ID" value="SNQ51699.1"/>
    <property type="molecule type" value="Genomic_DNA"/>
</dbReference>
<reference evidence="2 3" key="1">
    <citation type="submission" date="2017-06" db="EMBL/GenBank/DDBJ databases">
        <authorList>
            <person name="Kim H.J."/>
            <person name="Triplett B.A."/>
        </authorList>
    </citation>
    <scope>NUCLEOTIDE SEQUENCE [LARGE SCALE GENOMIC DNA]</scope>
    <source>
        <strain evidence="2">FRACA_ARgP5</strain>
    </source>
</reference>
<dbReference type="NCBIfam" id="NF042935">
    <property type="entry name" value="SCO6880_fam"/>
    <property type="match status" value="1"/>
</dbReference>
<keyword evidence="3" id="KW-1185">Reference proteome</keyword>
<evidence type="ECO:0000313" key="3">
    <source>
        <dbReference type="Proteomes" id="UP000234331"/>
    </source>
</evidence>
<evidence type="ECO:0000313" key="2">
    <source>
        <dbReference type="EMBL" id="SNQ51699.1"/>
    </source>
</evidence>
<dbReference type="InterPro" id="IPR049978">
    <property type="entry name" value="SCO6880-like"/>
</dbReference>
<accession>A0A2I2L1C2</accession>